<comment type="caution">
    <text evidence="2">The sequence shown here is derived from an EMBL/GenBank/DDBJ whole genome shotgun (WGS) entry which is preliminary data.</text>
</comment>
<dbReference type="Gene3D" id="3.30.1230.10">
    <property type="entry name" value="YlxR-like"/>
    <property type="match status" value="1"/>
</dbReference>
<proteinExistence type="predicted"/>
<feature type="domain" description="YlxR" evidence="1">
    <location>
        <begin position="10"/>
        <end position="84"/>
    </location>
</feature>
<dbReference type="InterPro" id="IPR035931">
    <property type="entry name" value="YlxR-like_sf"/>
</dbReference>
<dbReference type="InterPro" id="IPR037465">
    <property type="entry name" value="YlxR"/>
</dbReference>
<dbReference type="PANTHER" id="PTHR34215:SF1">
    <property type="entry name" value="YLXR DOMAIN-CONTAINING PROTEIN"/>
    <property type="match status" value="1"/>
</dbReference>
<dbReference type="Pfam" id="PF04296">
    <property type="entry name" value="YlxR"/>
    <property type="match status" value="1"/>
</dbReference>
<dbReference type="Proteomes" id="UP001229244">
    <property type="component" value="Unassembled WGS sequence"/>
</dbReference>
<dbReference type="RefSeq" id="WP_306884459.1">
    <property type="nucleotide sequence ID" value="NZ_JAUSUL010000001.1"/>
</dbReference>
<dbReference type="CDD" id="cd00279">
    <property type="entry name" value="YlxR"/>
    <property type="match status" value="1"/>
</dbReference>
<dbReference type="Gene3D" id="3.30.1330.30">
    <property type="match status" value="1"/>
</dbReference>
<evidence type="ECO:0000313" key="2">
    <source>
        <dbReference type="EMBL" id="MDQ0314675.1"/>
    </source>
</evidence>
<dbReference type="SUPFAM" id="SSF64376">
    <property type="entry name" value="YlxR-like"/>
    <property type="match status" value="1"/>
</dbReference>
<accession>A0AAE3VMH3</accession>
<dbReference type="SUPFAM" id="SSF55315">
    <property type="entry name" value="L30e-like"/>
    <property type="match status" value="1"/>
</dbReference>
<reference evidence="2" key="1">
    <citation type="submission" date="2023-07" db="EMBL/GenBank/DDBJ databases">
        <title>Genomic Encyclopedia of Type Strains, Phase IV (KMG-IV): sequencing the most valuable type-strain genomes for metagenomic binning, comparative biology and taxonomic classification.</title>
        <authorList>
            <person name="Goeker M."/>
        </authorList>
    </citation>
    <scope>NUCLEOTIDE SEQUENCE</scope>
    <source>
        <strain evidence="2">DSM 21202</strain>
    </source>
</reference>
<evidence type="ECO:0000259" key="1">
    <source>
        <dbReference type="Pfam" id="PF04296"/>
    </source>
</evidence>
<protein>
    <submittedName>
        <fullName evidence="2">RNA-binding protein YlxR (DUF448 family)</fullName>
    </submittedName>
</protein>
<dbReference type="EMBL" id="JAUSUL010000001">
    <property type="protein sequence ID" value="MDQ0314675.1"/>
    <property type="molecule type" value="Genomic_DNA"/>
</dbReference>
<organism evidence="2 3">
    <name type="scientific">Amorphus orientalis</name>
    <dbReference type="NCBI Taxonomy" id="649198"/>
    <lineage>
        <taxon>Bacteria</taxon>
        <taxon>Pseudomonadati</taxon>
        <taxon>Pseudomonadota</taxon>
        <taxon>Alphaproteobacteria</taxon>
        <taxon>Hyphomicrobiales</taxon>
        <taxon>Amorphaceae</taxon>
        <taxon>Amorphus</taxon>
    </lineage>
</organism>
<keyword evidence="3" id="KW-1185">Reference proteome</keyword>
<dbReference type="NCBIfam" id="NF006622">
    <property type="entry name" value="PRK09190.1"/>
    <property type="match status" value="1"/>
</dbReference>
<dbReference type="AlphaFoldDB" id="A0AAE3VMH3"/>
<evidence type="ECO:0000313" key="3">
    <source>
        <dbReference type="Proteomes" id="UP001229244"/>
    </source>
</evidence>
<dbReference type="PANTHER" id="PTHR34215">
    <property type="entry name" value="BLL0784 PROTEIN"/>
    <property type="match status" value="1"/>
</dbReference>
<dbReference type="InterPro" id="IPR029064">
    <property type="entry name" value="Ribosomal_eL30-like_sf"/>
</dbReference>
<dbReference type="InterPro" id="IPR007393">
    <property type="entry name" value="YlxR_dom"/>
</dbReference>
<sequence>MPRKNEPVERQCLVSRDVRPVEELIRFVCDPENRVVADIKGTLPGRGVWVTATREAVETAERKRLFARGFKAQVVVEPGLADRVEGLLADRALSSLGLARKAGLVIDGFASVEAAVAREPVVALVEASDGAEDGRRKLLQAVTRRYGRSDALPLVASFDATQLSLALGRGHVIHACLKSGRASSGFLERVDRLERFRTGVEANRPLFERPDFEYSGR</sequence>
<name>A0AAE3VMH3_9HYPH</name>
<gene>
    <name evidence="2" type="ORF">J2S73_001112</name>
</gene>